<evidence type="ECO:0000256" key="1">
    <source>
        <dbReference type="SAM" id="MobiDB-lite"/>
    </source>
</evidence>
<accession>A0A7R8WQD7</accession>
<feature type="region of interest" description="Disordered" evidence="1">
    <location>
        <begin position="31"/>
        <end position="54"/>
    </location>
</feature>
<proteinExistence type="predicted"/>
<feature type="region of interest" description="Disordered" evidence="1">
    <location>
        <begin position="172"/>
        <end position="199"/>
    </location>
</feature>
<dbReference type="AlphaFoldDB" id="A0A7R8WQD7"/>
<dbReference type="EMBL" id="OB670266">
    <property type="protein sequence ID" value="CAD7234880.1"/>
    <property type="molecule type" value="Genomic_DNA"/>
</dbReference>
<sequence length="265" mass="28439">MSESQLLLLINRDITAAEALFAAPPRSELNSGFDLSQGGQGNLNLPPTGPEGIPDLLTAASAQFPVFQPPPPGFRPRITKADLIDALTDLLEGGQNQQPGAIRRPLPLDQPINLERALLAAAARNRQLGPLPLPAPNLRLKPIVSTTPQPRPTIPPFLQKEKTQKIIIPTPTTTQRTTPAFPTSEPQTAKPSTIPPPTPATTQPLTVDQVALNLLNVFQGAPGSPNKLNDTQEIDSLIRQIADLTGLSTGIDREEYLKNLTLEAM</sequence>
<protein>
    <submittedName>
        <fullName evidence="2">Uncharacterized protein</fullName>
    </submittedName>
</protein>
<reference evidence="2" key="1">
    <citation type="submission" date="2020-11" db="EMBL/GenBank/DDBJ databases">
        <authorList>
            <person name="Tran Van P."/>
        </authorList>
    </citation>
    <scope>NUCLEOTIDE SEQUENCE</scope>
</reference>
<gene>
    <name evidence="2" type="ORF">CTOB1V02_LOCUS12696</name>
</gene>
<evidence type="ECO:0000313" key="2">
    <source>
        <dbReference type="EMBL" id="CAD7234880.1"/>
    </source>
</evidence>
<organism evidence="2">
    <name type="scientific">Cyprideis torosa</name>
    <dbReference type="NCBI Taxonomy" id="163714"/>
    <lineage>
        <taxon>Eukaryota</taxon>
        <taxon>Metazoa</taxon>
        <taxon>Ecdysozoa</taxon>
        <taxon>Arthropoda</taxon>
        <taxon>Crustacea</taxon>
        <taxon>Oligostraca</taxon>
        <taxon>Ostracoda</taxon>
        <taxon>Podocopa</taxon>
        <taxon>Podocopida</taxon>
        <taxon>Cytherocopina</taxon>
        <taxon>Cytheroidea</taxon>
        <taxon>Cytherideidae</taxon>
        <taxon>Cyprideis</taxon>
    </lineage>
</organism>
<feature type="non-terminal residue" evidence="2">
    <location>
        <position position="265"/>
    </location>
</feature>
<name>A0A7R8WQD7_9CRUS</name>